<proteinExistence type="predicted"/>
<name>A0A9X9LEE5_GULGU</name>
<protein>
    <submittedName>
        <fullName evidence="1">Uncharacterized protein</fullName>
    </submittedName>
</protein>
<dbReference type="EMBL" id="CYRY02001325">
    <property type="protein sequence ID" value="VCW65970.1"/>
    <property type="molecule type" value="Genomic_DNA"/>
</dbReference>
<comment type="caution">
    <text evidence="1">The sequence shown here is derived from an EMBL/GenBank/DDBJ whole genome shotgun (WGS) entry which is preliminary data.</text>
</comment>
<reference evidence="1 2" key="1">
    <citation type="submission" date="2018-10" db="EMBL/GenBank/DDBJ databases">
        <authorList>
            <person name="Ekblom R."/>
            <person name="Jareborg N."/>
        </authorList>
    </citation>
    <scope>NUCLEOTIDE SEQUENCE [LARGE SCALE GENOMIC DNA]</scope>
    <source>
        <tissue evidence="1">Muscle</tissue>
    </source>
</reference>
<dbReference type="AlphaFoldDB" id="A0A9X9LEE5"/>
<accession>A0A9X9LEE5</accession>
<sequence length="71" mass="7775">MMTGSKVDPGWVLQRQERLPSQAAAGAGWRISDQGRSFFCNKPGNKEIITSQAKRLGNMTARPTPLKIAAF</sequence>
<dbReference type="Proteomes" id="UP000269945">
    <property type="component" value="Unassembled WGS sequence"/>
</dbReference>
<evidence type="ECO:0000313" key="2">
    <source>
        <dbReference type="Proteomes" id="UP000269945"/>
    </source>
</evidence>
<evidence type="ECO:0000313" key="1">
    <source>
        <dbReference type="EMBL" id="VCW65970.1"/>
    </source>
</evidence>
<keyword evidence="2" id="KW-1185">Reference proteome</keyword>
<organism evidence="1 2">
    <name type="scientific">Gulo gulo</name>
    <name type="common">Wolverine</name>
    <name type="synonym">Gluton</name>
    <dbReference type="NCBI Taxonomy" id="48420"/>
    <lineage>
        <taxon>Eukaryota</taxon>
        <taxon>Metazoa</taxon>
        <taxon>Chordata</taxon>
        <taxon>Craniata</taxon>
        <taxon>Vertebrata</taxon>
        <taxon>Euteleostomi</taxon>
        <taxon>Mammalia</taxon>
        <taxon>Eutheria</taxon>
        <taxon>Laurasiatheria</taxon>
        <taxon>Carnivora</taxon>
        <taxon>Caniformia</taxon>
        <taxon>Musteloidea</taxon>
        <taxon>Mustelidae</taxon>
        <taxon>Guloninae</taxon>
        <taxon>Gulo</taxon>
    </lineage>
</organism>
<gene>
    <name evidence="1" type="ORF">BN2614_LOCUS4</name>
</gene>